<keyword evidence="2" id="KW-0812">Transmembrane</keyword>
<reference evidence="3 4" key="1">
    <citation type="submission" date="2020-05" db="EMBL/GenBank/DDBJ databases">
        <title>Electrophorus electricus (electric eel) genome, fEleEle1, primary haplotype.</title>
        <authorList>
            <person name="Myers G."/>
            <person name="Meyer A."/>
            <person name="Fedrigo O."/>
            <person name="Formenti G."/>
            <person name="Rhie A."/>
            <person name="Tracey A."/>
            <person name="Sims Y."/>
            <person name="Jarvis E.D."/>
        </authorList>
    </citation>
    <scope>NUCLEOTIDE SEQUENCE [LARGE SCALE GENOMIC DNA]</scope>
</reference>
<evidence type="ECO:0000256" key="2">
    <source>
        <dbReference type="SAM" id="Phobius"/>
    </source>
</evidence>
<reference evidence="3" key="3">
    <citation type="submission" date="2025-09" db="UniProtKB">
        <authorList>
            <consortium name="Ensembl"/>
        </authorList>
    </citation>
    <scope>IDENTIFICATION</scope>
</reference>
<accession>A0AAY5ECV3</accession>
<evidence type="ECO:0000313" key="3">
    <source>
        <dbReference type="Ensembl" id="ENSEEEP00000054781.1"/>
    </source>
</evidence>
<sequence length="99" mass="11179">MGSGEGLNWLESREVLTVSVYGSYLFVTAYMLLRKQLHIETVLPPGVQQQRLPHLPGRDIHLERNPKDGINKRTGFKKKDPSIKGKTLTTIFKGPCIFS</sequence>
<keyword evidence="4" id="KW-1185">Reference proteome</keyword>
<organism evidence="3 4">
    <name type="scientific">Electrophorus electricus</name>
    <name type="common">Electric eel</name>
    <name type="synonym">Gymnotus electricus</name>
    <dbReference type="NCBI Taxonomy" id="8005"/>
    <lineage>
        <taxon>Eukaryota</taxon>
        <taxon>Metazoa</taxon>
        <taxon>Chordata</taxon>
        <taxon>Craniata</taxon>
        <taxon>Vertebrata</taxon>
        <taxon>Euteleostomi</taxon>
        <taxon>Actinopterygii</taxon>
        <taxon>Neopterygii</taxon>
        <taxon>Teleostei</taxon>
        <taxon>Ostariophysi</taxon>
        <taxon>Gymnotiformes</taxon>
        <taxon>Gymnotoidei</taxon>
        <taxon>Gymnotidae</taxon>
        <taxon>Electrophorus</taxon>
    </lineage>
</organism>
<protein>
    <submittedName>
        <fullName evidence="3">Uncharacterized protein</fullName>
    </submittedName>
</protein>
<feature type="region of interest" description="Disordered" evidence="1">
    <location>
        <begin position="58"/>
        <end position="81"/>
    </location>
</feature>
<evidence type="ECO:0000313" key="4">
    <source>
        <dbReference type="Proteomes" id="UP000314983"/>
    </source>
</evidence>
<dbReference type="Proteomes" id="UP000314983">
    <property type="component" value="Chromosome 5"/>
</dbReference>
<dbReference type="AlphaFoldDB" id="A0AAY5ECV3"/>
<reference evidence="3" key="2">
    <citation type="submission" date="2025-08" db="UniProtKB">
        <authorList>
            <consortium name="Ensembl"/>
        </authorList>
    </citation>
    <scope>IDENTIFICATION</scope>
</reference>
<evidence type="ECO:0000256" key="1">
    <source>
        <dbReference type="SAM" id="MobiDB-lite"/>
    </source>
</evidence>
<proteinExistence type="predicted"/>
<feature type="transmembrane region" description="Helical" evidence="2">
    <location>
        <begin position="15"/>
        <end position="33"/>
    </location>
</feature>
<keyword evidence="2" id="KW-1133">Transmembrane helix</keyword>
<name>A0AAY5ECV3_ELEEL</name>
<dbReference type="Ensembl" id="ENSEEET00000061994.1">
    <property type="protein sequence ID" value="ENSEEEP00000054781.1"/>
    <property type="gene ID" value="ENSEEEG00000026174.1"/>
</dbReference>
<keyword evidence="2" id="KW-0472">Membrane</keyword>